<dbReference type="AlphaFoldDB" id="A0A850TBP2"/>
<organism evidence="2 3">
    <name type="scientific">Desulfobacter latus</name>
    <dbReference type="NCBI Taxonomy" id="2292"/>
    <lineage>
        <taxon>Bacteria</taxon>
        <taxon>Pseudomonadati</taxon>
        <taxon>Thermodesulfobacteriota</taxon>
        <taxon>Desulfobacteria</taxon>
        <taxon>Desulfobacterales</taxon>
        <taxon>Desulfobacteraceae</taxon>
        <taxon>Desulfobacter</taxon>
    </lineage>
</organism>
<dbReference type="Pfam" id="PF00196">
    <property type="entry name" value="GerE"/>
    <property type="match status" value="1"/>
</dbReference>
<dbReference type="PROSITE" id="PS50043">
    <property type="entry name" value="HTH_LUXR_2"/>
    <property type="match status" value="1"/>
</dbReference>
<dbReference type="EMBL" id="JACADJ010000128">
    <property type="protein sequence ID" value="NWH06865.1"/>
    <property type="molecule type" value="Genomic_DNA"/>
</dbReference>
<dbReference type="GO" id="GO:0006355">
    <property type="term" value="P:regulation of DNA-templated transcription"/>
    <property type="evidence" value="ECO:0007669"/>
    <property type="project" value="InterPro"/>
</dbReference>
<gene>
    <name evidence="2" type="ORF">HXW94_18100</name>
</gene>
<dbReference type="InterPro" id="IPR016032">
    <property type="entry name" value="Sig_transdc_resp-reg_C-effctor"/>
</dbReference>
<dbReference type="Gene3D" id="1.10.10.10">
    <property type="entry name" value="Winged helix-like DNA-binding domain superfamily/Winged helix DNA-binding domain"/>
    <property type="match status" value="1"/>
</dbReference>
<dbReference type="Proteomes" id="UP000553343">
    <property type="component" value="Unassembled WGS sequence"/>
</dbReference>
<evidence type="ECO:0000259" key="1">
    <source>
        <dbReference type="PROSITE" id="PS50043"/>
    </source>
</evidence>
<reference evidence="2 3" key="1">
    <citation type="submission" date="2020-06" db="EMBL/GenBank/DDBJ databases">
        <title>High-quality draft genome of sulfate reducer Desulfobacter latus type strain AcrS2 isolated from marine sediment.</title>
        <authorList>
            <person name="Hoppe M."/>
            <person name="Larsen C.K."/>
            <person name="Marshall I.P.G."/>
            <person name="Schramm A."/>
            <person name="Marietou A.G."/>
        </authorList>
    </citation>
    <scope>NUCLEOTIDE SEQUENCE [LARGE SCALE GENOMIC DNA]</scope>
    <source>
        <strain evidence="2 3">AcRS2</strain>
    </source>
</reference>
<keyword evidence="3" id="KW-1185">Reference proteome</keyword>
<proteinExistence type="predicted"/>
<protein>
    <recommendedName>
        <fullName evidence="1">HTH luxR-type domain-containing protein</fullName>
    </recommendedName>
</protein>
<dbReference type="InterPro" id="IPR000792">
    <property type="entry name" value="Tscrpt_reg_LuxR_C"/>
</dbReference>
<evidence type="ECO:0000313" key="3">
    <source>
        <dbReference type="Proteomes" id="UP000553343"/>
    </source>
</evidence>
<sequence>MRPRQVFRYIAEGYTSAQMTKSLHISKRTVDIHRANIMKN</sequence>
<accession>A0A850TBP2</accession>
<feature type="domain" description="HTH luxR-type" evidence="1">
    <location>
        <begin position="1"/>
        <end position="40"/>
    </location>
</feature>
<name>A0A850TBP2_9BACT</name>
<evidence type="ECO:0000313" key="2">
    <source>
        <dbReference type="EMBL" id="NWH06865.1"/>
    </source>
</evidence>
<dbReference type="GO" id="GO:0003677">
    <property type="term" value="F:DNA binding"/>
    <property type="evidence" value="ECO:0007669"/>
    <property type="project" value="InterPro"/>
</dbReference>
<comment type="caution">
    <text evidence="2">The sequence shown here is derived from an EMBL/GenBank/DDBJ whole genome shotgun (WGS) entry which is preliminary data.</text>
</comment>
<dbReference type="RefSeq" id="WP_178368312.1">
    <property type="nucleotide sequence ID" value="NZ_JACADJ010000128.1"/>
</dbReference>
<dbReference type="InterPro" id="IPR036388">
    <property type="entry name" value="WH-like_DNA-bd_sf"/>
</dbReference>
<dbReference type="SUPFAM" id="SSF46894">
    <property type="entry name" value="C-terminal effector domain of the bipartite response regulators"/>
    <property type="match status" value="1"/>
</dbReference>